<dbReference type="EMBL" id="JAHZIK010000064">
    <property type="protein sequence ID" value="MBW7453348.1"/>
    <property type="molecule type" value="Genomic_DNA"/>
</dbReference>
<accession>A0ABS7BXI1</accession>
<dbReference type="SUPFAM" id="SSF56024">
    <property type="entry name" value="Phospholipase D/nuclease"/>
    <property type="match status" value="2"/>
</dbReference>
<feature type="domain" description="PLD phosphodiesterase" evidence="3">
    <location>
        <begin position="195"/>
        <end position="222"/>
    </location>
</feature>
<keyword evidence="2" id="KW-0812">Transmembrane</keyword>
<dbReference type="Gene3D" id="3.30.870.10">
    <property type="entry name" value="Endonuclease Chain A"/>
    <property type="match status" value="2"/>
</dbReference>
<dbReference type="Pfam" id="PF13091">
    <property type="entry name" value="PLDc_2"/>
    <property type="match status" value="2"/>
</dbReference>
<dbReference type="PROSITE" id="PS50035">
    <property type="entry name" value="PLD"/>
    <property type="match status" value="2"/>
</dbReference>
<sequence>MWIVGLYILNVVCMLIVAIREVRKPAKALNWLAIGLILPVIGFVVYLVIANPVRIRRERERLTSSRNEPDSLPELFGRTSSIIAQSVRQLTVHGLREGRVQILTNGIETYEKLVESIQKAQSAIDLEYFIYRNDQAGKPITDALIERAKSGVQIRFVRDGWGSRQFPQSQVNRMMEAGIECRTIFPARFPWLPTLTHRDHCKIVVIDGKEGFTGSINVGYEYTGLKPDVGFWRDTHLRIKGKAVNDLQTLFDVHWNIASPEKMKSKSPQKSARDKRHRSHPVAASARFSFLSEEWGSELGADLDPIPDTDVLHHAYIQTLESNPGLPTQVIRQAYFVCLTQAARTIDITTPYFVPEADIIMALKTAVARGVRVRLLVPRRVTPKIIGYAGRTYYGELLEAGVQIYMYEKGTVHAKVMIIDEEMAGIGSANYDVSSFRLNFEVIELLYSTRTALELTVQFERDLNDSVPLRMDELNERTYQQRFFDQAARLFAPLL</sequence>
<feature type="region of interest" description="Disordered" evidence="1">
    <location>
        <begin position="261"/>
        <end position="281"/>
    </location>
</feature>
<evidence type="ECO:0000256" key="1">
    <source>
        <dbReference type="SAM" id="MobiDB-lite"/>
    </source>
</evidence>
<dbReference type="InterPro" id="IPR025202">
    <property type="entry name" value="PLD-like_dom"/>
</dbReference>
<proteinExistence type="predicted"/>
<keyword evidence="5" id="KW-1185">Reference proteome</keyword>
<feature type="transmembrane region" description="Helical" evidence="2">
    <location>
        <begin position="29"/>
        <end position="49"/>
    </location>
</feature>
<dbReference type="Proteomes" id="UP001519887">
    <property type="component" value="Unassembled WGS sequence"/>
</dbReference>
<dbReference type="CDD" id="cd09112">
    <property type="entry name" value="PLDc_CLS_2"/>
    <property type="match status" value="1"/>
</dbReference>
<dbReference type="InterPro" id="IPR001736">
    <property type="entry name" value="PLipase_D/transphosphatidylase"/>
</dbReference>
<dbReference type="CDD" id="cd09110">
    <property type="entry name" value="PLDc_CLS_1"/>
    <property type="match status" value="1"/>
</dbReference>
<keyword evidence="2" id="KW-1133">Transmembrane helix</keyword>
<dbReference type="PANTHER" id="PTHR21248:SF22">
    <property type="entry name" value="PHOSPHOLIPASE D"/>
    <property type="match status" value="1"/>
</dbReference>
<evidence type="ECO:0000256" key="2">
    <source>
        <dbReference type="SAM" id="Phobius"/>
    </source>
</evidence>
<dbReference type="PANTHER" id="PTHR21248">
    <property type="entry name" value="CARDIOLIPIN SYNTHASE"/>
    <property type="match status" value="1"/>
</dbReference>
<comment type="caution">
    <text evidence="4">The sequence shown here is derived from an EMBL/GenBank/DDBJ whole genome shotgun (WGS) entry which is preliminary data.</text>
</comment>
<dbReference type="RefSeq" id="WP_210040038.1">
    <property type="nucleotide sequence ID" value="NZ_JBHLVU010000007.1"/>
</dbReference>
<organism evidence="4 5">
    <name type="scientific">Paenibacillus sepulcri</name>
    <dbReference type="NCBI Taxonomy" id="359917"/>
    <lineage>
        <taxon>Bacteria</taxon>
        <taxon>Bacillati</taxon>
        <taxon>Bacillota</taxon>
        <taxon>Bacilli</taxon>
        <taxon>Bacillales</taxon>
        <taxon>Paenibacillaceae</taxon>
        <taxon>Paenibacillus</taxon>
    </lineage>
</organism>
<evidence type="ECO:0000259" key="3">
    <source>
        <dbReference type="PROSITE" id="PS50035"/>
    </source>
</evidence>
<name>A0ABS7BXI1_9BACL</name>
<feature type="transmembrane region" description="Helical" evidence="2">
    <location>
        <begin position="6"/>
        <end position="22"/>
    </location>
</feature>
<gene>
    <name evidence="4" type="ORF">K0U00_04785</name>
</gene>
<keyword evidence="2" id="KW-0472">Membrane</keyword>
<evidence type="ECO:0000313" key="4">
    <source>
        <dbReference type="EMBL" id="MBW7453348.1"/>
    </source>
</evidence>
<reference evidence="4 5" key="1">
    <citation type="submission" date="2021-07" db="EMBL/GenBank/DDBJ databases">
        <title>Paenibacillus radiodurans sp. nov., isolated from the southeastern edge of Tengger Desert.</title>
        <authorList>
            <person name="Zhang G."/>
        </authorList>
    </citation>
    <scope>NUCLEOTIDE SEQUENCE [LARGE SCALE GENOMIC DNA]</scope>
    <source>
        <strain evidence="4 5">CCM 7311</strain>
    </source>
</reference>
<feature type="domain" description="PLD phosphodiesterase" evidence="3">
    <location>
        <begin position="408"/>
        <end position="435"/>
    </location>
</feature>
<protein>
    <submittedName>
        <fullName evidence="4">PLDc N-terminal domain-containing protein</fullName>
    </submittedName>
</protein>
<evidence type="ECO:0000313" key="5">
    <source>
        <dbReference type="Proteomes" id="UP001519887"/>
    </source>
</evidence>
<dbReference type="SMART" id="SM00155">
    <property type="entry name" value="PLDc"/>
    <property type="match status" value="2"/>
</dbReference>